<evidence type="ECO:0000313" key="2">
    <source>
        <dbReference type="Proteomes" id="UP001054889"/>
    </source>
</evidence>
<protein>
    <submittedName>
        <fullName evidence="1">Uncharacterized protein</fullName>
    </submittedName>
</protein>
<evidence type="ECO:0000313" key="1">
    <source>
        <dbReference type="EMBL" id="GJN23521.1"/>
    </source>
</evidence>
<dbReference type="EMBL" id="BQKI01000076">
    <property type="protein sequence ID" value="GJN23521.1"/>
    <property type="molecule type" value="Genomic_DNA"/>
</dbReference>
<sequence>MELRSLSPDWRDDGERILPSRVAHAAISDETSPPSVVLFLKGFLCNFAYAKPGSDER</sequence>
<comment type="caution">
    <text evidence="1">The sequence shown here is derived from an EMBL/GenBank/DDBJ whole genome shotgun (WGS) entry which is preliminary data.</text>
</comment>
<gene>
    <name evidence="1" type="primary">gb11176</name>
    <name evidence="1" type="ORF">PR202_gb11176</name>
</gene>
<organism evidence="1 2">
    <name type="scientific">Eleusine coracana subsp. coracana</name>
    <dbReference type="NCBI Taxonomy" id="191504"/>
    <lineage>
        <taxon>Eukaryota</taxon>
        <taxon>Viridiplantae</taxon>
        <taxon>Streptophyta</taxon>
        <taxon>Embryophyta</taxon>
        <taxon>Tracheophyta</taxon>
        <taxon>Spermatophyta</taxon>
        <taxon>Magnoliopsida</taxon>
        <taxon>Liliopsida</taxon>
        <taxon>Poales</taxon>
        <taxon>Poaceae</taxon>
        <taxon>PACMAD clade</taxon>
        <taxon>Chloridoideae</taxon>
        <taxon>Cynodonteae</taxon>
        <taxon>Eleusininae</taxon>
        <taxon>Eleusine</taxon>
    </lineage>
</organism>
<proteinExistence type="predicted"/>
<dbReference type="AlphaFoldDB" id="A0AAV5EMT3"/>
<name>A0AAV5EMT3_ELECO</name>
<dbReference type="Proteomes" id="UP001054889">
    <property type="component" value="Unassembled WGS sequence"/>
</dbReference>
<keyword evidence="2" id="KW-1185">Reference proteome</keyword>
<accession>A0AAV5EMT3</accession>
<reference evidence="1" key="2">
    <citation type="submission" date="2021-12" db="EMBL/GenBank/DDBJ databases">
        <title>Resequencing data analysis of finger millet.</title>
        <authorList>
            <person name="Hatakeyama M."/>
            <person name="Aluri S."/>
            <person name="Balachadran M.T."/>
            <person name="Sivarajan S.R."/>
            <person name="Poveda L."/>
            <person name="Shimizu-Inatsugi R."/>
            <person name="Schlapbach R."/>
            <person name="Sreeman S.M."/>
            <person name="Shimizu K.K."/>
        </authorList>
    </citation>
    <scope>NUCLEOTIDE SEQUENCE</scope>
</reference>
<reference evidence="1" key="1">
    <citation type="journal article" date="2018" name="DNA Res.">
        <title>Multiple hybrid de novo genome assembly of finger millet, an orphan allotetraploid crop.</title>
        <authorList>
            <person name="Hatakeyama M."/>
            <person name="Aluri S."/>
            <person name="Balachadran M.T."/>
            <person name="Sivarajan S.R."/>
            <person name="Patrignani A."/>
            <person name="Gruter S."/>
            <person name="Poveda L."/>
            <person name="Shimizu-Inatsugi R."/>
            <person name="Baeten J."/>
            <person name="Francoijs K.J."/>
            <person name="Nataraja K.N."/>
            <person name="Reddy Y.A.N."/>
            <person name="Phadnis S."/>
            <person name="Ravikumar R.L."/>
            <person name="Schlapbach R."/>
            <person name="Sreeman S.M."/>
            <person name="Shimizu K.K."/>
        </authorList>
    </citation>
    <scope>NUCLEOTIDE SEQUENCE</scope>
</reference>